<feature type="compositionally biased region" description="Basic residues" evidence="7">
    <location>
        <begin position="627"/>
        <end position="636"/>
    </location>
</feature>
<dbReference type="PANTHER" id="PTHR13011:SF0">
    <property type="entry name" value="GENERAL TRANSCRIPTION FACTOR IIF SUBUNIT 1"/>
    <property type="match status" value="1"/>
</dbReference>
<feature type="compositionally biased region" description="Acidic residues" evidence="7">
    <location>
        <begin position="451"/>
        <end position="469"/>
    </location>
</feature>
<evidence type="ECO:0000256" key="1">
    <source>
        <dbReference type="ARBA" id="ARBA00004123"/>
    </source>
</evidence>
<feature type="compositionally biased region" description="Basic and acidic residues" evidence="7">
    <location>
        <begin position="511"/>
        <end position="520"/>
    </location>
</feature>
<feature type="region of interest" description="Disordered" evidence="7">
    <location>
        <begin position="1"/>
        <end position="94"/>
    </location>
</feature>
<feature type="compositionally biased region" description="Basic and acidic residues" evidence="7">
    <location>
        <begin position="470"/>
        <end position="494"/>
    </location>
</feature>
<feature type="compositionally biased region" description="Basic and acidic residues" evidence="7">
    <location>
        <begin position="166"/>
        <end position="178"/>
    </location>
</feature>
<dbReference type="InterPro" id="IPR008851">
    <property type="entry name" value="TFIIF-alpha"/>
</dbReference>
<comment type="similarity">
    <text evidence="2">Belongs to the TFIIF alpha subunit family.</text>
</comment>
<sequence>MSASPAGAPSGPNSTTPNGGAVPPRRRKPVNPLVSKKSTVRKQPRQAISSTAVNGVSGIPNGGAQHAPLRQSAGPRAVQDKYRPPPDIRIGETLDVPDVGGYTDYPIVLTKKNMMEGLRHHAMRFATKEEIRPYDESKFTRPIRLHRRDPRARPEKHIDPTLNPTMDDKEREKQEILKAQRQAQREANQAQMAPVQKAAASQVKRAPFQKKTEQVYRTDDTPESKKRMLLRYEEGRPWHLEDFDNKNTWVGTYEEALSECHVMFIIEDGSFRMVPIEKWYKFSAVGRVKNSLTIDEAEARMSMKTKDTRWFMDTQKANEEKRREQAIRIRTMNKARQGMRGEGKMEGDEEDRERPDLAEDVDDIDYDHNEDFQDDDQDRLFEGDDEDAKDAEERIKREQQQANIFAGTGVKEDKDWDEEEEIAKRKAAERRKKEKKVRKNLIKREKKYEYDSEEESNDYTEESESEDSETERRKEDERKKVEERKEAEKSKSGDKAPSGASSKGTNTPSGRSEKRSDPSKPKHSSTSLKRPGSPNLSEASGTESSRKKQKKKHPLDRTSNGGSAPPSRAMSPEGASKAPPLSGKSSIIKTNVDPKKLTQILLAAPRPDRLQPGMAGSGSDTETDGGKRKRKLKLKVKTPANGSPNGSRAGSPDNAGTSGGSRATSPAAAAPPKKLPMPSVEEVAQYIPAEGTTLAHLIKIFKGRMHDRGAFVSVVKMCTRFDHATKKLFPKGTPGTAGPPPDLAA</sequence>
<feature type="compositionally biased region" description="Polar residues" evidence="7">
    <location>
        <begin position="499"/>
        <end position="510"/>
    </location>
</feature>
<dbReference type="InterPro" id="IPR011039">
    <property type="entry name" value="TFIIF_interaction"/>
</dbReference>
<evidence type="ECO:0000256" key="4">
    <source>
        <dbReference type="ARBA" id="ARBA00023125"/>
    </source>
</evidence>
<evidence type="ECO:0000256" key="7">
    <source>
        <dbReference type="SAM" id="MobiDB-lite"/>
    </source>
</evidence>
<dbReference type="EMBL" id="JAVRRA010024676">
    <property type="protein sequence ID" value="KAK5130832.1"/>
    <property type="molecule type" value="Genomic_DNA"/>
</dbReference>
<feature type="region of interest" description="Disordered" evidence="7">
    <location>
        <begin position="150"/>
        <end position="221"/>
    </location>
</feature>
<dbReference type="PANTHER" id="PTHR13011">
    <property type="entry name" value="TFIIF-ALPHA"/>
    <property type="match status" value="1"/>
</dbReference>
<evidence type="ECO:0000256" key="3">
    <source>
        <dbReference type="ARBA" id="ARBA00023015"/>
    </source>
</evidence>
<name>A0ABR0KU36_9PEZI</name>
<dbReference type="SUPFAM" id="SSF50916">
    <property type="entry name" value="Rap30/74 interaction domains"/>
    <property type="match status" value="1"/>
</dbReference>
<feature type="compositionally biased region" description="Polar residues" evidence="7">
    <location>
        <begin position="524"/>
        <end position="543"/>
    </location>
</feature>
<feature type="compositionally biased region" description="Basic and acidic residues" evidence="7">
    <location>
        <begin position="210"/>
        <end position="221"/>
    </location>
</feature>
<keyword evidence="5" id="KW-0804">Transcription</keyword>
<feature type="compositionally biased region" description="Basic and acidic residues" evidence="7">
    <location>
        <begin position="78"/>
        <end position="92"/>
    </location>
</feature>
<evidence type="ECO:0000313" key="9">
    <source>
        <dbReference type="Proteomes" id="UP001357485"/>
    </source>
</evidence>
<feature type="region of interest" description="Disordered" evidence="7">
    <location>
        <begin position="334"/>
        <end position="677"/>
    </location>
</feature>
<feature type="compositionally biased region" description="Basic and acidic residues" evidence="7">
    <location>
        <begin position="339"/>
        <end position="357"/>
    </location>
</feature>
<proteinExistence type="inferred from homology"/>
<keyword evidence="4" id="KW-0238">DNA-binding</keyword>
<comment type="subcellular location">
    <subcellularLocation>
        <location evidence="1">Nucleus</location>
    </subcellularLocation>
</comment>
<reference evidence="8 9" key="1">
    <citation type="submission" date="2023-08" db="EMBL/GenBank/DDBJ databases">
        <title>Black Yeasts Isolated from many extreme environments.</title>
        <authorList>
            <person name="Coleine C."/>
            <person name="Stajich J.E."/>
            <person name="Selbmann L."/>
        </authorList>
    </citation>
    <scope>NUCLEOTIDE SEQUENCE [LARGE SCALE GENOMIC DNA]</scope>
    <source>
        <strain evidence="8 9">CCFEE 536</strain>
    </source>
</reference>
<organism evidence="8 9">
    <name type="scientific">Cryomyces antarcticus</name>
    <dbReference type="NCBI Taxonomy" id="329879"/>
    <lineage>
        <taxon>Eukaryota</taxon>
        <taxon>Fungi</taxon>
        <taxon>Dikarya</taxon>
        <taxon>Ascomycota</taxon>
        <taxon>Pezizomycotina</taxon>
        <taxon>Dothideomycetes</taxon>
        <taxon>Dothideomycetes incertae sedis</taxon>
        <taxon>Cryomyces</taxon>
    </lineage>
</organism>
<keyword evidence="6" id="KW-0539">Nucleus</keyword>
<keyword evidence="9" id="KW-1185">Reference proteome</keyword>
<keyword evidence="3" id="KW-0805">Transcription regulation</keyword>
<feature type="compositionally biased region" description="Acidic residues" evidence="7">
    <location>
        <begin position="372"/>
        <end position="390"/>
    </location>
</feature>
<evidence type="ECO:0000256" key="5">
    <source>
        <dbReference type="ARBA" id="ARBA00023163"/>
    </source>
</evidence>
<comment type="caution">
    <text evidence="8">The sequence shown here is derived from an EMBL/GenBank/DDBJ whole genome shotgun (WGS) entry which is preliminary data.</text>
</comment>
<accession>A0ABR0KU36</accession>
<feature type="compositionally biased region" description="Basic residues" evidence="7">
    <location>
        <begin position="425"/>
        <end position="441"/>
    </location>
</feature>
<dbReference type="Proteomes" id="UP001357485">
    <property type="component" value="Unassembled WGS sequence"/>
</dbReference>
<feature type="compositionally biased region" description="Low complexity" evidence="7">
    <location>
        <begin position="179"/>
        <end position="193"/>
    </location>
</feature>
<evidence type="ECO:0000256" key="2">
    <source>
        <dbReference type="ARBA" id="ARBA00005249"/>
    </source>
</evidence>
<evidence type="ECO:0000256" key="6">
    <source>
        <dbReference type="ARBA" id="ARBA00023242"/>
    </source>
</evidence>
<evidence type="ECO:0000313" key="8">
    <source>
        <dbReference type="EMBL" id="KAK5130832.1"/>
    </source>
</evidence>
<gene>
    <name evidence="8" type="primary">TFG1</name>
    <name evidence="8" type="ORF">LTR16_001225</name>
</gene>
<feature type="compositionally biased region" description="Low complexity" evidence="7">
    <location>
        <begin position="660"/>
        <end position="672"/>
    </location>
</feature>
<protein>
    <submittedName>
        <fullName evidence="8">Transcription factor IIF subunit tfg1</fullName>
    </submittedName>
</protein>